<accession>A0A4C1XJK9</accession>
<dbReference type="STRING" id="151549.A0A4C1XJK9"/>
<proteinExistence type="inferred from homology"/>
<dbReference type="SUPFAM" id="SSF52490">
    <property type="entry name" value="Tubulin nucleotide-binding domain-like"/>
    <property type="match status" value="1"/>
</dbReference>
<feature type="domain" description="Misato Segment II tubulin-like" evidence="4">
    <location>
        <begin position="4"/>
        <end position="112"/>
    </location>
</feature>
<reference evidence="6 7" key="1">
    <citation type="journal article" date="2019" name="Commun. Biol.">
        <title>The bagworm genome reveals a unique fibroin gene that provides high tensile strength.</title>
        <authorList>
            <person name="Kono N."/>
            <person name="Nakamura H."/>
            <person name="Ohtoshi R."/>
            <person name="Tomita M."/>
            <person name="Numata K."/>
            <person name="Arakawa K."/>
        </authorList>
    </citation>
    <scope>NUCLEOTIDE SEQUENCE [LARGE SCALE GENOMIC DNA]</scope>
</reference>
<dbReference type="InterPro" id="IPR029209">
    <property type="entry name" value="DML1/Misato_tubulin"/>
</dbReference>
<dbReference type="InterPro" id="IPR019605">
    <property type="entry name" value="Misato_II_tubulin-like"/>
</dbReference>
<dbReference type="Gene3D" id="3.40.50.1440">
    <property type="entry name" value="Tubulin/FtsZ, GTPase domain"/>
    <property type="match status" value="1"/>
</dbReference>
<comment type="subcellular location">
    <subcellularLocation>
        <location evidence="1">Mitochondrion</location>
    </subcellularLocation>
</comment>
<dbReference type="Pfam" id="PF14881">
    <property type="entry name" value="Tubulin_3"/>
    <property type="match status" value="1"/>
</dbReference>
<dbReference type="PANTHER" id="PTHR13391">
    <property type="entry name" value="MITOCHONDRIAL DISTRIBUTION REGULATOR MISATO"/>
    <property type="match status" value="1"/>
</dbReference>
<dbReference type="Proteomes" id="UP000299102">
    <property type="component" value="Unassembled WGS sequence"/>
</dbReference>
<name>A0A4C1XJK9_EUMVA</name>
<dbReference type="InterPro" id="IPR036525">
    <property type="entry name" value="Tubulin/FtsZ_GTPase_sf"/>
</dbReference>
<dbReference type="InterPro" id="IPR049942">
    <property type="entry name" value="DML1/Misato"/>
</dbReference>
<evidence type="ECO:0000256" key="2">
    <source>
        <dbReference type="ARBA" id="ARBA00008507"/>
    </source>
</evidence>
<dbReference type="AlphaFoldDB" id="A0A4C1XJK9"/>
<sequence length="542" mass="62246">MSTREILTLQFGHYSNFIGTHFWNLQELNFDYTGVVKEECNHDILYREGQTPRGEVTYTPRLLLADLKGSLRSFPVSGGLPIEESTENLPWDTIEKIEEPAIPKNEFLENIDSECPTSISEDCDLDNSVKTWTDYLYPRFHPRTVNIVKEYDHGNDSTFDVYMTGQNIWKSEYGENFADNIRKYTEECDSMQGFQVNFDCTDAFSGLALSCTEYLCDEYAKSILVHPIIASHFPDNNPQNEDDREKSTLKDSMRLVNIALSIERLSQYATFFVPLCTSEKGWRKPGNPRPFEYLNYNPELYYHSSAILASAIDTLSQKYRHISNSYTISDICADMTGYGRKMGAASLGLPFAMKESDYLIEHLNNVTKPLYTSITPSCKIATDKIFQIVTVRGLPESYLKAPPKEANKQQNLAAYRCNSIKEMFELYLQSTNFLSATNVEIVNKPINLKTPFPKIFSENLNRYGLIKNDIQQEPIESVPAIACYHNGNFMADMIEKLHREVSRIKFTKLHKFKEEGLEAAEFKESLDLLAEFKDNYEDNFEL</sequence>
<evidence type="ECO:0000259" key="4">
    <source>
        <dbReference type="Pfam" id="PF10644"/>
    </source>
</evidence>
<keyword evidence="7" id="KW-1185">Reference proteome</keyword>
<gene>
    <name evidence="6" type="primary">mst</name>
    <name evidence="6" type="ORF">EVAR_26614_1</name>
</gene>
<feature type="domain" description="DML1/Misato tubulin" evidence="5">
    <location>
        <begin position="127"/>
        <end position="316"/>
    </location>
</feature>
<evidence type="ECO:0000313" key="7">
    <source>
        <dbReference type="Proteomes" id="UP000299102"/>
    </source>
</evidence>
<dbReference type="OrthoDB" id="271881at2759"/>
<dbReference type="GO" id="GO:0005739">
    <property type="term" value="C:mitochondrion"/>
    <property type="evidence" value="ECO:0007669"/>
    <property type="project" value="UniProtKB-SubCell"/>
</dbReference>
<dbReference type="CDD" id="cd06060">
    <property type="entry name" value="misato"/>
    <property type="match status" value="1"/>
</dbReference>
<protein>
    <submittedName>
        <fullName evidence="6">Protein misato</fullName>
    </submittedName>
</protein>
<organism evidence="6 7">
    <name type="scientific">Eumeta variegata</name>
    <name type="common">Bagworm moth</name>
    <name type="synonym">Eumeta japonica</name>
    <dbReference type="NCBI Taxonomy" id="151549"/>
    <lineage>
        <taxon>Eukaryota</taxon>
        <taxon>Metazoa</taxon>
        <taxon>Ecdysozoa</taxon>
        <taxon>Arthropoda</taxon>
        <taxon>Hexapoda</taxon>
        <taxon>Insecta</taxon>
        <taxon>Pterygota</taxon>
        <taxon>Neoptera</taxon>
        <taxon>Endopterygota</taxon>
        <taxon>Lepidoptera</taxon>
        <taxon>Glossata</taxon>
        <taxon>Ditrysia</taxon>
        <taxon>Tineoidea</taxon>
        <taxon>Psychidae</taxon>
        <taxon>Oiketicinae</taxon>
        <taxon>Eumeta</taxon>
    </lineage>
</organism>
<evidence type="ECO:0000313" key="6">
    <source>
        <dbReference type="EMBL" id="GBP63300.1"/>
    </source>
</evidence>
<evidence type="ECO:0000256" key="3">
    <source>
        <dbReference type="ARBA" id="ARBA00023128"/>
    </source>
</evidence>
<keyword evidence="3" id="KW-0496">Mitochondrion</keyword>
<comment type="similarity">
    <text evidence="2">Belongs to the misato family.</text>
</comment>
<evidence type="ECO:0000256" key="1">
    <source>
        <dbReference type="ARBA" id="ARBA00004173"/>
    </source>
</evidence>
<dbReference type="EMBL" id="BGZK01000866">
    <property type="protein sequence ID" value="GBP63300.1"/>
    <property type="molecule type" value="Genomic_DNA"/>
</dbReference>
<dbReference type="Pfam" id="PF10644">
    <property type="entry name" value="Misat_Tub_SegII"/>
    <property type="match status" value="1"/>
</dbReference>
<evidence type="ECO:0000259" key="5">
    <source>
        <dbReference type="Pfam" id="PF14881"/>
    </source>
</evidence>
<comment type="caution">
    <text evidence="6">The sequence shown here is derived from an EMBL/GenBank/DDBJ whole genome shotgun (WGS) entry which is preliminary data.</text>
</comment>
<dbReference type="GO" id="GO:0007005">
    <property type="term" value="P:mitochondrion organization"/>
    <property type="evidence" value="ECO:0007669"/>
    <property type="project" value="InterPro"/>
</dbReference>
<dbReference type="PANTHER" id="PTHR13391:SF0">
    <property type="entry name" value="PROTEIN MISATO HOMOLOG 1"/>
    <property type="match status" value="1"/>
</dbReference>